<protein>
    <recommendedName>
        <fullName evidence="4">C1q domain-containing protein</fullName>
    </recommendedName>
</protein>
<evidence type="ECO:0000256" key="1">
    <source>
        <dbReference type="SAM" id="SignalP"/>
    </source>
</evidence>
<evidence type="ECO:0008006" key="4">
    <source>
        <dbReference type="Google" id="ProtNLM"/>
    </source>
</evidence>
<dbReference type="SUPFAM" id="SSF49842">
    <property type="entry name" value="TNF-like"/>
    <property type="match status" value="1"/>
</dbReference>
<accession>A0ABT4S3E8</accession>
<dbReference type="InterPro" id="IPR008983">
    <property type="entry name" value="Tumour_necrosis_fac-like_dom"/>
</dbReference>
<dbReference type="RefSeq" id="WP_270005852.1">
    <property type="nucleotide sequence ID" value="NZ_JAPFGC010000002.1"/>
</dbReference>
<sequence length="246" mass="26755">MFVKLKFKIIFFLITCSVTAQVGIDTPNPTATLDVNGNLRVRDIVEETNVAVKTLVAQDSVLVTSNEVIKSIPSKDIIESVLLTAVKGGFVNSTSSSINLATTYTDIPFDSESFDLNSEYDTTTHTFTAKQNGIYQINVQVNAAASISASTNYGVCILKNGTIVAQENFSNVTVNVVFPEMDLIVVTIPETLLLNLPVTPPARKTETLVQLNVGDTITFQMFSDLGATENLSDNIIDSYFTIVQIR</sequence>
<dbReference type="Proteomes" id="UP001149142">
    <property type="component" value="Unassembled WGS sequence"/>
</dbReference>
<keyword evidence="1" id="KW-0732">Signal</keyword>
<comment type="caution">
    <text evidence="2">The sequence shown here is derived from an EMBL/GenBank/DDBJ whole genome shotgun (WGS) entry which is preliminary data.</text>
</comment>
<organism evidence="2 3">
    <name type="scientific">Mesoflavibacter profundi</name>
    <dbReference type="NCBI Taxonomy" id="2708110"/>
    <lineage>
        <taxon>Bacteria</taxon>
        <taxon>Pseudomonadati</taxon>
        <taxon>Bacteroidota</taxon>
        <taxon>Flavobacteriia</taxon>
        <taxon>Flavobacteriales</taxon>
        <taxon>Flavobacteriaceae</taxon>
        <taxon>Mesoflavibacter</taxon>
    </lineage>
</organism>
<name>A0ABT4S3E8_9FLAO</name>
<evidence type="ECO:0000313" key="3">
    <source>
        <dbReference type="Proteomes" id="UP001149142"/>
    </source>
</evidence>
<keyword evidence="3" id="KW-1185">Reference proteome</keyword>
<dbReference type="EMBL" id="JAPFGC010000002">
    <property type="protein sequence ID" value="MDA0178598.1"/>
    <property type="molecule type" value="Genomic_DNA"/>
</dbReference>
<proteinExistence type="predicted"/>
<evidence type="ECO:0000313" key="2">
    <source>
        <dbReference type="EMBL" id="MDA0178598.1"/>
    </source>
</evidence>
<dbReference type="Gene3D" id="2.60.120.40">
    <property type="match status" value="1"/>
</dbReference>
<feature type="chain" id="PRO_5046311710" description="C1q domain-containing protein" evidence="1">
    <location>
        <begin position="21"/>
        <end position="246"/>
    </location>
</feature>
<reference evidence="2" key="1">
    <citation type="submission" date="2022-11" db="EMBL/GenBank/DDBJ databases">
        <title>Refractory cell wall polysaccharides provide important carbon source for microbial heterotrophs in the hadal ocean.</title>
        <authorList>
            <person name="Zhu X."/>
        </authorList>
    </citation>
    <scope>NUCLEOTIDE SEQUENCE</scope>
    <source>
        <strain evidence="2">MTRN7</strain>
    </source>
</reference>
<gene>
    <name evidence="2" type="ORF">OOZ35_13930</name>
</gene>
<feature type="signal peptide" evidence="1">
    <location>
        <begin position="1"/>
        <end position="20"/>
    </location>
</feature>